<evidence type="ECO:0000256" key="1">
    <source>
        <dbReference type="RuleBase" id="RU004003"/>
    </source>
</evidence>
<feature type="coiled-coil region" evidence="2">
    <location>
        <begin position="156"/>
        <end position="183"/>
    </location>
</feature>
<reference evidence="6 7" key="1">
    <citation type="submission" date="2019-02" db="EMBL/GenBank/DDBJ databases">
        <title>Deep-cultivation of Planctomycetes and their phenomic and genomic characterization uncovers novel biology.</title>
        <authorList>
            <person name="Wiegand S."/>
            <person name="Jogler M."/>
            <person name="Boedeker C."/>
            <person name="Pinto D."/>
            <person name="Vollmers J."/>
            <person name="Rivas-Marin E."/>
            <person name="Kohn T."/>
            <person name="Peeters S.H."/>
            <person name="Heuer A."/>
            <person name="Rast P."/>
            <person name="Oberbeckmann S."/>
            <person name="Bunk B."/>
            <person name="Jeske O."/>
            <person name="Meyerdierks A."/>
            <person name="Storesund J.E."/>
            <person name="Kallscheuer N."/>
            <person name="Luecker S."/>
            <person name="Lage O.M."/>
            <person name="Pohl T."/>
            <person name="Merkel B.J."/>
            <person name="Hornburger P."/>
            <person name="Mueller R.-W."/>
            <person name="Bruemmer F."/>
            <person name="Labrenz M."/>
            <person name="Spormann A.M."/>
            <person name="Op den Camp H."/>
            <person name="Overmann J."/>
            <person name="Amann R."/>
            <person name="Jetten M.S.M."/>
            <person name="Mascher T."/>
            <person name="Medema M.H."/>
            <person name="Devos D.P."/>
            <person name="Kaster A.-K."/>
            <person name="Ovreas L."/>
            <person name="Rohde M."/>
            <person name="Galperin M.Y."/>
            <person name="Jogler C."/>
        </authorList>
    </citation>
    <scope>NUCLEOTIDE SEQUENCE [LARGE SCALE GENOMIC DNA]</scope>
    <source>
        <strain evidence="6 7">Poly30</strain>
    </source>
</reference>
<comment type="similarity">
    <text evidence="1">Belongs to the bacterial secretin family.</text>
</comment>
<keyword evidence="2" id="KW-0175">Coiled coil</keyword>
<dbReference type="OrthoDB" id="254495at2"/>
<dbReference type="PROSITE" id="PS00875">
    <property type="entry name" value="T2SP_D"/>
    <property type="match status" value="1"/>
</dbReference>
<organism evidence="6 7">
    <name type="scientific">Saltatorellus ferox</name>
    <dbReference type="NCBI Taxonomy" id="2528018"/>
    <lineage>
        <taxon>Bacteria</taxon>
        <taxon>Pseudomonadati</taxon>
        <taxon>Planctomycetota</taxon>
        <taxon>Planctomycetia</taxon>
        <taxon>Planctomycetia incertae sedis</taxon>
        <taxon>Saltatorellus</taxon>
    </lineage>
</organism>
<dbReference type="PROSITE" id="PS51257">
    <property type="entry name" value="PROKAR_LIPOPROTEIN"/>
    <property type="match status" value="1"/>
</dbReference>
<dbReference type="InterPro" id="IPR001775">
    <property type="entry name" value="GspD/PilQ"/>
</dbReference>
<feature type="region of interest" description="Disordered" evidence="3">
    <location>
        <begin position="31"/>
        <end position="58"/>
    </location>
</feature>
<dbReference type="Pfam" id="PF00263">
    <property type="entry name" value="Secretin"/>
    <property type="match status" value="1"/>
</dbReference>
<dbReference type="EMBL" id="CP036434">
    <property type="protein sequence ID" value="QDV08241.1"/>
    <property type="molecule type" value="Genomic_DNA"/>
</dbReference>
<dbReference type="InterPro" id="IPR004846">
    <property type="entry name" value="T2SS/T3SS_dom"/>
</dbReference>
<evidence type="ECO:0000313" key="6">
    <source>
        <dbReference type="EMBL" id="QDV08241.1"/>
    </source>
</evidence>
<feature type="domain" description="Type II/III secretion system secretin-like" evidence="5">
    <location>
        <begin position="695"/>
        <end position="872"/>
    </location>
</feature>
<protein>
    <submittedName>
        <fullName evidence="6">Type IV pilus biogenesis and competence protein PilQ</fullName>
    </submittedName>
</protein>
<keyword evidence="7" id="KW-1185">Reference proteome</keyword>
<feature type="chain" id="PRO_5022152747" evidence="4">
    <location>
        <begin position="23"/>
        <end position="886"/>
    </location>
</feature>
<evidence type="ECO:0000256" key="2">
    <source>
        <dbReference type="SAM" id="Coils"/>
    </source>
</evidence>
<dbReference type="AlphaFoldDB" id="A0A518EVX1"/>
<dbReference type="SUPFAM" id="SSF48452">
    <property type="entry name" value="TPR-like"/>
    <property type="match status" value="1"/>
</dbReference>
<dbReference type="RefSeq" id="WP_145200533.1">
    <property type="nucleotide sequence ID" value="NZ_CP036434.1"/>
</dbReference>
<evidence type="ECO:0000313" key="7">
    <source>
        <dbReference type="Proteomes" id="UP000320390"/>
    </source>
</evidence>
<evidence type="ECO:0000256" key="4">
    <source>
        <dbReference type="SAM" id="SignalP"/>
    </source>
</evidence>
<proteinExistence type="inferred from homology"/>
<evidence type="ECO:0000256" key="3">
    <source>
        <dbReference type="SAM" id="MobiDB-lite"/>
    </source>
</evidence>
<dbReference type="PANTHER" id="PTHR30604:SF1">
    <property type="entry name" value="DNA UTILIZATION PROTEIN HOFQ"/>
    <property type="match status" value="1"/>
</dbReference>
<name>A0A518EVX1_9BACT</name>
<feature type="region of interest" description="Disordered" evidence="3">
    <location>
        <begin position="620"/>
        <end position="643"/>
    </location>
</feature>
<sequence precursor="true">MRIAGPALHVSLLLAVAGGAQWALTGCATNPQDAETPKAPESQVESSTIASNEGSTTDTTDVIERAGAPLAALGQGSSLGQDAELLSLKEQKQRLLYDAAMARAEEFKDRLQFAEAKTQVERALELEPDSLAARKLRSELAALMGEPGGSTFSDDVDQYKLKLEQIRLEVKQDLNDAKIARNRGDYGAAVADLQLAKTKIEVNGFDIEWNGLDQEVLALLDTVKAERMAAEEQAVQDERAEAFSQLKAQESMENDRKEQIVNNILTNAMTAFEEGRYRDAEEYAQLAMQKQPKNEKADEIRTAAFRAGRSQVQDNYLKAKKEQFTRWRAELEQMRIPQNQELTLPDSEVWRANAERRKDRTFNATRNVSIIERDLREQIATSTVALPSLDTEDLNVVANFVRDSTNLPIVVDQAAATAAEEEGAVFAFNFENDLTVEQALNRITAAAGEGVTWMIKYDSVLITTKEKALGNPIPVVHPVQDLTFALTDFWGPRIDRIRLIDELEDDDGGGPFGTVQESQRIITLDDLQTLIQDTVAPEAWDAEGVSIELGEGSLIVTHTPEIQQKIRDFLEDLRKFNSAMVTIESKFLEVTDNWIQEIGNDFRGLDNRVLEDVTNGLEDMASRGLDNGGSGTGGTNSAGSPSSGFFFDDGQDGAFAATTQNFFNTALGSSLSTLGGMTFQMTFFDDSEVSSILRAVEKSEQSQVVNSQMLSVNDSQRAYVAVINQRAYIQDFDVEVAQFQAVADPVVNVLNEGVVLDVRPTILDNRKWLRLEIQPTVARIVSLRAFSTTLGGNTAPVEFQLPELQVQSVNTSAFLPDGGSLMLGGLSRIRNIERRAEVPWLGKIPLLGFLFKTEGYNDERDSLMILVTARITDVRESVQKALEQQY</sequence>
<dbReference type="PANTHER" id="PTHR30604">
    <property type="entry name" value="PROTEIN TRANSPORT PROTEIN HOFQ"/>
    <property type="match status" value="1"/>
</dbReference>
<feature type="signal peptide" evidence="4">
    <location>
        <begin position="1"/>
        <end position="22"/>
    </location>
</feature>
<dbReference type="InterPro" id="IPR051808">
    <property type="entry name" value="Type_IV_pilus_biogenesis"/>
</dbReference>
<gene>
    <name evidence="6" type="primary">pilQ_2</name>
    <name evidence="6" type="ORF">Poly30_37770</name>
</gene>
<evidence type="ECO:0000259" key="5">
    <source>
        <dbReference type="Pfam" id="PF00263"/>
    </source>
</evidence>
<dbReference type="GO" id="GO:0009306">
    <property type="term" value="P:protein secretion"/>
    <property type="evidence" value="ECO:0007669"/>
    <property type="project" value="InterPro"/>
</dbReference>
<keyword evidence="4" id="KW-0732">Signal</keyword>
<accession>A0A518EVX1</accession>
<feature type="compositionally biased region" description="Gly residues" evidence="3">
    <location>
        <begin position="626"/>
        <end position="636"/>
    </location>
</feature>
<dbReference type="PRINTS" id="PR00811">
    <property type="entry name" value="BCTERIALGSPD"/>
</dbReference>
<dbReference type="InterPro" id="IPR011990">
    <property type="entry name" value="TPR-like_helical_dom_sf"/>
</dbReference>
<feature type="compositionally biased region" description="Polar residues" evidence="3">
    <location>
        <begin position="43"/>
        <end position="58"/>
    </location>
</feature>
<dbReference type="Proteomes" id="UP000320390">
    <property type="component" value="Chromosome"/>
</dbReference>
<dbReference type="InterPro" id="IPR004845">
    <property type="entry name" value="T2SS_GspD_CS"/>
</dbReference>